<reference evidence="4" key="1">
    <citation type="submission" date="2023-02" db="EMBL/GenBank/DDBJ databases">
        <title>Tahibacter soli sp. nov. isolated from soil.</title>
        <authorList>
            <person name="Baek J.H."/>
            <person name="Lee J.K."/>
            <person name="Choi D.G."/>
            <person name="Jeon C.O."/>
        </authorList>
    </citation>
    <scope>NUCLEOTIDE SEQUENCE</scope>
    <source>
        <strain evidence="4">BL</strain>
    </source>
</reference>
<evidence type="ECO:0000259" key="3">
    <source>
        <dbReference type="Pfam" id="PF00326"/>
    </source>
</evidence>
<dbReference type="RefSeq" id="WP_263541904.1">
    <property type="nucleotide sequence ID" value="NZ_JAOVZO020000018.1"/>
</dbReference>
<sequence length="692" mass="75137">MRLRRTPLALATLLAFGVSAAVSAQDKTPAGTAVAGVELIARDALFGNPERTNVQISPDGQYLSWTAPVDGVMNVWTAPAGDPSKAKAVTDDKARGIRQYFWSYRADTLLYLRDTGGDEDFHLYSVDLKTGDKRDLTPYAKTRAQVVGVSHLHPGTILVGMNDRDAQWHDVYKVDLATGKRDLVEKNDKEIAGYLVDADYKLRLAQKSRPDGGSDLLKPDGKGGWTKVDDIPFSDSLTTAPGSFTTDGKTQYFSDSRGRDTSALYAIDVASGKKSLVHEDKRADVGETLADPKTGVVQAVSVNYLRDEWKAVDGSIAADLKALQAIGPGNFFVSARTLDDKTWVVGYSAAETPAVYYRYDRDGKSAGKLTKLFSVRPKLEGKPLVPMWPHEIKSRDGLTLVSYLSLPRSADANGDGKADKPVPLVLFVHGGPWARDEYGYNGAHQWLANRGYAVLSVNYRGSTGFGKNFVSAGDLQWATKMHDDLIDAAQWAVKQGYTKPDEIAIMGGSYGGYATLVGLTFTPDAFKCGVDIVGPSNLNTLLSTIPPYWKAFFEQFAKRVGDPRTEEGKKLLAERSPLTRVDAIKKPLLIGQGANDPRVKQPESDQIVEAMKKKNIPVTYVLFPDEGHGFQRPENSKAFYAVAEGFLSQCMGGRAQPIGEDFAGSSISVPQGADGVPGLADALKSHTQQVKK</sequence>
<evidence type="ECO:0000256" key="1">
    <source>
        <dbReference type="ARBA" id="ARBA00022801"/>
    </source>
</evidence>
<gene>
    <name evidence="4" type="ORF">OD750_017115</name>
</gene>
<organism evidence="4 5">
    <name type="scientific">Tahibacter soli</name>
    <dbReference type="NCBI Taxonomy" id="2983605"/>
    <lineage>
        <taxon>Bacteria</taxon>
        <taxon>Pseudomonadati</taxon>
        <taxon>Pseudomonadota</taxon>
        <taxon>Gammaproteobacteria</taxon>
        <taxon>Lysobacterales</taxon>
        <taxon>Rhodanobacteraceae</taxon>
        <taxon>Tahibacter</taxon>
    </lineage>
</organism>
<evidence type="ECO:0000256" key="2">
    <source>
        <dbReference type="SAM" id="SignalP"/>
    </source>
</evidence>
<comment type="caution">
    <text evidence="4">The sequence shown here is derived from an EMBL/GenBank/DDBJ whole genome shotgun (WGS) entry which is preliminary data.</text>
</comment>
<dbReference type="GO" id="GO:0004252">
    <property type="term" value="F:serine-type endopeptidase activity"/>
    <property type="evidence" value="ECO:0007669"/>
    <property type="project" value="InterPro"/>
</dbReference>
<dbReference type="PRINTS" id="PR00862">
    <property type="entry name" value="PROLIGOPTASE"/>
</dbReference>
<protein>
    <submittedName>
        <fullName evidence="4">S9 family peptidase</fullName>
    </submittedName>
</protein>
<dbReference type="EMBL" id="JAOVZO020000018">
    <property type="protein sequence ID" value="MDC8014268.1"/>
    <property type="molecule type" value="Genomic_DNA"/>
</dbReference>
<keyword evidence="5" id="KW-1185">Reference proteome</keyword>
<evidence type="ECO:0000313" key="4">
    <source>
        <dbReference type="EMBL" id="MDC8014268.1"/>
    </source>
</evidence>
<keyword evidence="2" id="KW-0732">Signal</keyword>
<feature type="signal peptide" evidence="2">
    <location>
        <begin position="1"/>
        <end position="24"/>
    </location>
</feature>
<dbReference type="Gene3D" id="3.40.50.1820">
    <property type="entry name" value="alpha/beta hydrolase"/>
    <property type="match status" value="1"/>
</dbReference>
<evidence type="ECO:0000313" key="5">
    <source>
        <dbReference type="Proteomes" id="UP001139971"/>
    </source>
</evidence>
<dbReference type="SUPFAM" id="SSF82171">
    <property type="entry name" value="DPP6 N-terminal domain-like"/>
    <property type="match status" value="1"/>
</dbReference>
<dbReference type="SUPFAM" id="SSF53474">
    <property type="entry name" value="alpha/beta-Hydrolases"/>
    <property type="match status" value="1"/>
</dbReference>
<keyword evidence="1" id="KW-0378">Hydrolase</keyword>
<dbReference type="Proteomes" id="UP001139971">
    <property type="component" value="Unassembled WGS sequence"/>
</dbReference>
<dbReference type="Pfam" id="PF00326">
    <property type="entry name" value="Peptidase_S9"/>
    <property type="match status" value="1"/>
</dbReference>
<dbReference type="InterPro" id="IPR011042">
    <property type="entry name" value="6-blade_b-propeller_TolB-like"/>
</dbReference>
<feature type="chain" id="PRO_5040731015" evidence="2">
    <location>
        <begin position="25"/>
        <end position="692"/>
    </location>
</feature>
<dbReference type="AlphaFoldDB" id="A0A9X3YNZ8"/>
<feature type="domain" description="Peptidase S9 prolyl oligopeptidase catalytic" evidence="3">
    <location>
        <begin position="444"/>
        <end position="653"/>
    </location>
</feature>
<dbReference type="Gene3D" id="2.120.10.30">
    <property type="entry name" value="TolB, C-terminal domain"/>
    <property type="match status" value="1"/>
</dbReference>
<dbReference type="GO" id="GO:0006508">
    <property type="term" value="P:proteolysis"/>
    <property type="evidence" value="ECO:0007669"/>
    <property type="project" value="InterPro"/>
</dbReference>
<dbReference type="InterPro" id="IPR001375">
    <property type="entry name" value="Peptidase_S9_cat"/>
</dbReference>
<dbReference type="InterPro" id="IPR029058">
    <property type="entry name" value="AB_hydrolase_fold"/>
</dbReference>
<dbReference type="PANTHER" id="PTHR42776">
    <property type="entry name" value="SERINE PEPTIDASE S9 FAMILY MEMBER"/>
    <property type="match status" value="1"/>
</dbReference>
<proteinExistence type="predicted"/>
<dbReference type="InterPro" id="IPR002470">
    <property type="entry name" value="Peptidase_S9A"/>
</dbReference>
<dbReference type="PANTHER" id="PTHR42776:SF27">
    <property type="entry name" value="DIPEPTIDYL PEPTIDASE FAMILY MEMBER 6"/>
    <property type="match status" value="1"/>
</dbReference>
<name>A0A9X3YNZ8_9GAMM</name>
<accession>A0A9X3YNZ8</accession>